<name>A0A509EAE8_9HYPH</name>
<dbReference type="InterPro" id="IPR003362">
    <property type="entry name" value="Bact_transf"/>
</dbReference>
<keyword evidence="6 9" id="KW-1133">Transmembrane helix</keyword>
<evidence type="ECO:0000256" key="3">
    <source>
        <dbReference type="ARBA" id="ARBA00022475"/>
    </source>
</evidence>
<protein>
    <submittedName>
        <fullName evidence="11">Putative sugar transferase EpsL</fullName>
        <ecNumber evidence="11">2.-.-.-</ecNumber>
    </submittedName>
</protein>
<evidence type="ECO:0000313" key="12">
    <source>
        <dbReference type="Proteomes" id="UP000410984"/>
    </source>
</evidence>
<dbReference type="GO" id="GO:0016780">
    <property type="term" value="F:phosphotransferase activity, for other substituted phosphate groups"/>
    <property type="evidence" value="ECO:0007669"/>
    <property type="project" value="TreeGrafter"/>
</dbReference>
<keyword evidence="7 9" id="KW-0472">Membrane</keyword>
<keyword evidence="8" id="KW-0270">Exopolysaccharide synthesis</keyword>
<comment type="similarity">
    <text evidence="2">Belongs to the bacterial sugar transferase family.</text>
</comment>
<accession>A0A509EAE8</accession>
<dbReference type="PANTHER" id="PTHR30576">
    <property type="entry name" value="COLANIC BIOSYNTHESIS UDP-GLUCOSE LIPID CARRIER TRANSFERASE"/>
    <property type="match status" value="1"/>
</dbReference>
<dbReference type="RefSeq" id="WP_306438890.1">
    <property type="nucleotide sequence ID" value="NZ_CABFPH010000005.1"/>
</dbReference>
<dbReference type="AlphaFoldDB" id="A0A509EAE8"/>
<keyword evidence="4 11" id="KW-0808">Transferase</keyword>
<sequence>MLRKLSAQTSPSDAPVSRLQTFPALDTSHALRAKRVFDITVAATAIVLLGVLILMIALAILVMQGRPILIRHPRIGRGGVPFPCFKFRTMVKDADAALSRHLAADPAAMLEWKATHKLKDDPRVTPLGRILRQTSLDEMPQLLNILRGEMSLVGPRPIVAAEIPRYGGGIVEYKSVRPGLTGLWQCSGRNDVSYEHRVLLDREYVRTWSLGGDIRIMLKTVPAVLNSRGVY</sequence>
<keyword evidence="12" id="KW-1185">Reference proteome</keyword>
<keyword evidence="5 9" id="KW-0812">Transmembrane</keyword>
<feature type="transmembrane region" description="Helical" evidence="9">
    <location>
        <begin position="39"/>
        <end position="62"/>
    </location>
</feature>
<organism evidence="11 12">
    <name type="scientific">Methylobacterium symbioticum</name>
    <dbReference type="NCBI Taxonomy" id="2584084"/>
    <lineage>
        <taxon>Bacteria</taxon>
        <taxon>Pseudomonadati</taxon>
        <taxon>Pseudomonadota</taxon>
        <taxon>Alphaproteobacteria</taxon>
        <taxon>Hyphomicrobiales</taxon>
        <taxon>Methylobacteriaceae</taxon>
        <taxon>Methylobacterium</taxon>
    </lineage>
</organism>
<dbReference type="EMBL" id="CABFPH010000005">
    <property type="protein sequence ID" value="VUD70123.1"/>
    <property type="molecule type" value="Genomic_DNA"/>
</dbReference>
<evidence type="ECO:0000256" key="9">
    <source>
        <dbReference type="SAM" id="Phobius"/>
    </source>
</evidence>
<dbReference type="Proteomes" id="UP000410984">
    <property type="component" value="Unassembled WGS sequence"/>
</dbReference>
<dbReference type="GO" id="GO:0005886">
    <property type="term" value="C:plasma membrane"/>
    <property type="evidence" value="ECO:0007669"/>
    <property type="project" value="UniProtKB-SubCell"/>
</dbReference>
<proteinExistence type="inferred from homology"/>
<evidence type="ECO:0000259" key="10">
    <source>
        <dbReference type="Pfam" id="PF02397"/>
    </source>
</evidence>
<feature type="domain" description="Bacterial sugar transferase" evidence="10">
    <location>
        <begin position="34"/>
        <end position="225"/>
    </location>
</feature>
<dbReference type="GO" id="GO:0000271">
    <property type="term" value="P:polysaccharide biosynthetic process"/>
    <property type="evidence" value="ECO:0007669"/>
    <property type="project" value="UniProtKB-KW"/>
</dbReference>
<evidence type="ECO:0000256" key="5">
    <source>
        <dbReference type="ARBA" id="ARBA00022692"/>
    </source>
</evidence>
<reference evidence="11 12" key="1">
    <citation type="submission" date="2019-06" db="EMBL/GenBank/DDBJ databases">
        <authorList>
            <person name="Rodrigo-Torres L."/>
            <person name="Arahal R. D."/>
            <person name="Lucena T."/>
        </authorList>
    </citation>
    <scope>NUCLEOTIDE SEQUENCE [LARGE SCALE GENOMIC DNA]</scope>
    <source>
        <strain evidence="11 12">SB0023/3</strain>
    </source>
</reference>
<evidence type="ECO:0000256" key="1">
    <source>
        <dbReference type="ARBA" id="ARBA00004236"/>
    </source>
</evidence>
<evidence type="ECO:0000256" key="6">
    <source>
        <dbReference type="ARBA" id="ARBA00022989"/>
    </source>
</evidence>
<comment type="subcellular location">
    <subcellularLocation>
        <location evidence="1">Cell membrane</location>
    </subcellularLocation>
</comment>
<evidence type="ECO:0000256" key="2">
    <source>
        <dbReference type="ARBA" id="ARBA00006464"/>
    </source>
</evidence>
<evidence type="ECO:0000256" key="8">
    <source>
        <dbReference type="ARBA" id="ARBA00023169"/>
    </source>
</evidence>
<dbReference type="Pfam" id="PF02397">
    <property type="entry name" value="Bac_transf"/>
    <property type="match status" value="1"/>
</dbReference>
<dbReference type="PANTHER" id="PTHR30576:SF4">
    <property type="entry name" value="UNDECAPRENYL-PHOSPHATE GALACTOSE PHOSPHOTRANSFERASE"/>
    <property type="match status" value="1"/>
</dbReference>
<dbReference type="EC" id="2.-.-.-" evidence="11"/>
<evidence type="ECO:0000256" key="4">
    <source>
        <dbReference type="ARBA" id="ARBA00022679"/>
    </source>
</evidence>
<evidence type="ECO:0000256" key="7">
    <source>
        <dbReference type="ARBA" id="ARBA00023136"/>
    </source>
</evidence>
<keyword evidence="3" id="KW-1003">Cell membrane</keyword>
<evidence type="ECO:0000313" key="11">
    <source>
        <dbReference type="EMBL" id="VUD70123.1"/>
    </source>
</evidence>
<gene>
    <name evidence="11" type="primary">epsL</name>
    <name evidence="11" type="ORF">MET9862_00686</name>
</gene>